<keyword evidence="2 5" id="KW-0812">Transmembrane</keyword>
<keyword evidence="7" id="KW-1185">Reference proteome</keyword>
<evidence type="ECO:0000256" key="1">
    <source>
        <dbReference type="ARBA" id="ARBA00004141"/>
    </source>
</evidence>
<evidence type="ECO:0000313" key="6">
    <source>
        <dbReference type="EMBL" id="WBM36874.1"/>
    </source>
</evidence>
<dbReference type="PANTHER" id="PTHR11662">
    <property type="entry name" value="SOLUTE CARRIER FAMILY 17"/>
    <property type="match status" value="1"/>
</dbReference>
<feature type="transmembrane region" description="Helical" evidence="5">
    <location>
        <begin position="47"/>
        <end position="67"/>
    </location>
</feature>
<evidence type="ECO:0000256" key="4">
    <source>
        <dbReference type="ARBA" id="ARBA00023136"/>
    </source>
</evidence>
<feature type="transmembrane region" description="Helical" evidence="5">
    <location>
        <begin position="141"/>
        <end position="165"/>
    </location>
</feature>
<dbReference type="RefSeq" id="WP_270116314.1">
    <property type="nucleotide sequence ID" value="NZ_CP096916.1"/>
</dbReference>
<dbReference type="InterPro" id="IPR036259">
    <property type="entry name" value="MFS_trans_sf"/>
</dbReference>
<dbReference type="InterPro" id="IPR050382">
    <property type="entry name" value="MFS_Na/Anion_cotransporter"/>
</dbReference>
<organism evidence="6 7">
    <name type="scientific">Alcaligenes faecalis</name>
    <dbReference type="NCBI Taxonomy" id="511"/>
    <lineage>
        <taxon>Bacteria</taxon>
        <taxon>Pseudomonadati</taxon>
        <taxon>Pseudomonadota</taxon>
        <taxon>Betaproteobacteria</taxon>
        <taxon>Burkholderiales</taxon>
        <taxon>Alcaligenaceae</taxon>
        <taxon>Alcaligenes</taxon>
    </lineage>
</organism>
<evidence type="ECO:0000256" key="3">
    <source>
        <dbReference type="ARBA" id="ARBA00022989"/>
    </source>
</evidence>
<evidence type="ECO:0000256" key="5">
    <source>
        <dbReference type="SAM" id="Phobius"/>
    </source>
</evidence>
<evidence type="ECO:0000256" key="2">
    <source>
        <dbReference type="ARBA" id="ARBA00022692"/>
    </source>
</evidence>
<accession>A0ABY7N138</accession>
<reference evidence="6 7" key="1">
    <citation type="submission" date="2022-05" db="EMBL/GenBank/DDBJ databases">
        <title>Complete sequence of strain NY11312.</title>
        <authorList>
            <person name="Zhou D."/>
        </authorList>
    </citation>
    <scope>NUCLEOTIDE SEQUENCE [LARGE SCALE GENOMIC DNA]</scope>
    <source>
        <strain evidence="6 7">NY11312</strain>
    </source>
</reference>
<keyword evidence="4 5" id="KW-0472">Membrane</keyword>
<feature type="transmembrane region" description="Helical" evidence="5">
    <location>
        <begin position="112"/>
        <end position="135"/>
    </location>
</feature>
<sequence length="253" mass="26144">MCGPVLGKDGPISATAAPTAEAGKSTTLSRSSYRDVLLNRSFIGNLLMYWVAYWCAALVFTWLPAYLQRGLGFSSDTAGWLFSLCIFVAIPIVSGGSYLSNRFLRQGYSSRVARSLVTVGFLLAGALCLLAAAYLNPGPTAGIVLIALGLSFPQVGFVLCSAISAQISPVEKRGSTLAITNSLSTTAGLVAPIVMGRLIQAEPGIAGFHQGFALTALLLLAGAVLGFILVDPARTLSQIQAKTGSALGGPASV</sequence>
<protein>
    <submittedName>
        <fullName evidence="6">MFS transporter</fullName>
    </submittedName>
</protein>
<feature type="transmembrane region" description="Helical" evidence="5">
    <location>
        <begin position="79"/>
        <end position="100"/>
    </location>
</feature>
<dbReference type="SUPFAM" id="SSF103473">
    <property type="entry name" value="MFS general substrate transporter"/>
    <property type="match status" value="1"/>
</dbReference>
<feature type="transmembrane region" description="Helical" evidence="5">
    <location>
        <begin position="211"/>
        <end position="230"/>
    </location>
</feature>
<keyword evidence="3 5" id="KW-1133">Transmembrane helix</keyword>
<dbReference type="Proteomes" id="UP001211866">
    <property type="component" value="Chromosome"/>
</dbReference>
<comment type="subcellular location">
    <subcellularLocation>
        <location evidence="1">Membrane</location>
        <topology evidence="1">Multi-pass membrane protein</topology>
    </subcellularLocation>
</comment>
<evidence type="ECO:0000313" key="7">
    <source>
        <dbReference type="Proteomes" id="UP001211866"/>
    </source>
</evidence>
<name>A0ABY7N138_ALCFA</name>
<feature type="transmembrane region" description="Helical" evidence="5">
    <location>
        <begin position="177"/>
        <end position="199"/>
    </location>
</feature>
<proteinExistence type="predicted"/>
<dbReference type="EMBL" id="CP096916">
    <property type="protein sequence ID" value="WBM36874.1"/>
    <property type="molecule type" value="Genomic_DNA"/>
</dbReference>
<dbReference type="PANTHER" id="PTHR11662:SF450">
    <property type="entry name" value="BLR1003 PROTEIN"/>
    <property type="match status" value="1"/>
</dbReference>
<dbReference type="Gene3D" id="1.20.1250.20">
    <property type="entry name" value="MFS general substrate transporter like domains"/>
    <property type="match status" value="1"/>
</dbReference>
<gene>
    <name evidence="6" type="ORF">M2J83_13770</name>
</gene>